<dbReference type="Pfam" id="PF02481">
    <property type="entry name" value="DNA_processg_A"/>
    <property type="match status" value="1"/>
</dbReference>
<dbReference type="STRING" id="1817825.A2720_04075"/>
<organism evidence="4 5">
    <name type="scientific">Candidatus Doudnabacteria bacterium RIFCSPHIGHO2_01_FULL_46_24</name>
    <dbReference type="NCBI Taxonomy" id="1817825"/>
    <lineage>
        <taxon>Bacteria</taxon>
        <taxon>Candidatus Doudnaibacteriota</taxon>
    </lineage>
</organism>
<protein>
    <submittedName>
        <fullName evidence="4">DNA protecting protein DprA</fullName>
    </submittedName>
</protein>
<dbReference type="Pfam" id="PF17782">
    <property type="entry name" value="WHD_DprA"/>
    <property type="match status" value="1"/>
</dbReference>
<dbReference type="InterPro" id="IPR003488">
    <property type="entry name" value="DprA"/>
</dbReference>
<dbReference type="InterPro" id="IPR057666">
    <property type="entry name" value="DrpA_SLOG"/>
</dbReference>
<comment type="similarity">
    <text evidence="1">Belongs to the DprA/Smf family.</text>
</comment>
<dbReference type="InterPro" id="IPR041614">
    <property type="entry name" value="DprA_WH"/>
</dbReference>
<proteinExistence type="inferred from homology"/>
<dbReference type="PANTHER" id="PTHR43022">
    <property type="entry name" value="PROTEIN SMF"/>
    <property type="match status" value="1"/>
</dbReference>
<sequence length="367" mass="39767">MSHEVSNGINTENKVYGNALNSIEELGPVSLLKLLKFFGNFQNAWQAGVTDLAKAGLDQKKIDAILAKHPSLKPEQLWQETQRLGLEALLLGEKDYPKLLAEIPSPPPILYVRGNKKILNDNLLAVVGSRKMTGYGRRTVEDLIPQLLNAGLDVVSGLAFGVDACSLQTTLSAGSAPIAVLASPLDNSSISPRINYNLAQKIVQQGCMISEYALGSQVYKTNFPQRNRIIAGLSLGTLVIEADEKSGSLITANYALDFNREVFAVPGPIFSDVSRGTNALIKKGAVLVSSAADIIQALNLDVTLQMELDENYHDETGILDLLSEPKHIDELIRQLKLDAPTVSTNLTMLELKGRIKHVGGGTYAKIR</sequence>
<reference evidence="4 5" key="1">
    <citation type="journal article" date="2016" name="Nat. Commun.">
        <title>Thousands of microbial genomes shed light on interconnected biogeochemical processes in an aquifer system.</title>
        <authorList>
            <person name="Anantharaman K."/>
            <person name="Brown C.T."/>
            <person name="Hug L.A."/>
            <person name="Sharon I."/>
            <person name="Castelle C.J."/>
            <person name="Probst A.J."/>
            <person name="Thomas B.C."/>
            <person name="Singh A."/>
            <person name="Wilkins M.J."/>
            <person name="Karaoz U."/>
            <person name="Brodie E.L."/>
            <person name="Williams K.H."/>
            <person name="Hubbard S.S."/>
            <person name="Banfield J.F."/>
        </authorList>
    </citation>
    <scope>NUCLEOTIDE SEQUENCE [LARGE SCALE GENOMIC DNA]</scope>
</reference>
<accession>A0A1F5NT45</accession>
<dbReference type="SUPFAM" id="SSF102405">
    <property type="entry name" value="MCP/YpsA-like"/>
    <property type="match status" value="1"/>
</dbReference>
<feature type="domain" description="Smf/DprA SLOG" evidence="2">
    <location>
        <begin position="89"/>
        <end position="298"/>
    </location>
</feature>
<gene>
    <name evidence="4" type="ORF">A2720_04075</name>
</gene>
<dbReference type="Gene3D" id="1.10.10.10">
    <property type="entry name" value="Winged helix-like DNA-binding domain superfamily/Winged helix DNA-binding domain"/>
    <property type="match status" value="1"/>
</dbReference>
<evidence type="ECO:0000313" key="4">
    <source>
        <dbReference type="EMBL" id="OGE80712.1"/>
    </source>
</evidence>
<dbReference type="PANTHER" id="PTHR43022:SF1">
    <property type="entry name" value="PROTEIN SMF"/>
    <property type="match status" value="1"/>
</dbReference>
<dbReference type="AlphaFoldDB" id="A0A1F5NT45"/>
<evidence type="ECO:0000259" key="2">
    <source>
        <dbReference type="Pfam" id="PF02481"/>
    </source>
</evidence>
<dbReference type="InterPro" id="IPR010994">
    <property type="entry name" value="RuvA_2-like"/>
</dbReference>
<dbReference type="Proteomes" id="UP000178892">
    <property type="component" value="Unassembled WGS sequence"/>
</dbReference>
<dbReference type="EMBL" id="MFEL01000018">
    <property type="protein sequence ID" value="OGE80712.1"/>
    <property type="molecule type" value="Genomic_DNA"/>
</dbReference>
<evidence type="ECO:0000313" key="5">
    <source>
        <dbReference type="Proteomes" id="UP000178892"/>
    </source>
</evidence>
<evidence type="ECO:0000256" key="1">
    <source>
        <dbReference type="ARBA" id="ARBA00006525"/>
    </source>
</evidence>
<dbReference type="GO" id="GO:0009294">
    <property type="term" value="P:DNA-mediated transformation"/>
    <property type="evidence" value="ECO:0007669"/>
    <property type="project" value="InterPro"/>
</dbReference>
<dbReference type="Gene3D" id="3.40.50.450">
    <property type="match status" value="1"/>
</dbReference>
<comment type="caution">
    <text evidence="4">The sequence shown here is derived from an EMBL/GenBank/DDBJ whole genome shotgun (WGS) entry which is preliminary data.</text>
</comment>
<dbReference type="NCBIfam" id="TIGR00732">
    <property type="entry name" value="dprA"/>
    <property type="match status" value="1"/>
</dbReference>
<feature type="domain" description="DprA winged helix" evidence="3">
    <location>
        <begin position="314"/>
        <end position="361"/>
    </location>
</feature>
<dbReference type="InterPro" id="IPR036388">
    <property type="entry name" value="WH-like_DNA-bd_sf"/>
</dbReference>
<dbReference type="SUPFAM" id="SSF47781">
    <property type="entry name" value="RuvA domain 2-like"/>
    <property type="match status" value="1"/>
</dbReference>
<name>A0A1F5NT45_9BACT</name>
<evidence type="ECO:0000259" key="3">
    <source>
        <dbReference type="Pfam" id="PF17782"/>
    </source>
</evidence>